<proteinExistence type="inferred from homology"/>
<dbReference type="SFLD" id="SFLDS00003">
    <property type="entry name" value="Haloacid_Dehalogenase"/>
    <property type="match status" value="1"/>
</dbReference>
<dbReference type="GO" id="GO:0016787">
    <property type="term" value="F:hydrolase activity"/>
    <property type="evidence" value="ECO:0007669"/>
    <property type="project" value="UniProtKB-KW"/>
</dbReference>
<evidence type="ECO:0000313" key="7">
    <source>
        <dbReference type="Proteomes" id="UP000664349"/>
    </source>
</evidence>
<reference evidence="6 7" key="1">
    <citation type="submission" date="2021-03" db="EMBL/GenBank/DDBJ databases">
        <title>First Case of infection caused by Chromobacterium haemolyticum derived from water in China.</title>
        <authorList>
            <person name="Chen J."/>
            <person name="Liu C."/>
        </authorList>
    </citation>
    <scope>NUCLEOTIDE SEQUENCE [LARGE SCALE GENOMIC DNA]</scope>
    <source>
        <strain evidence="6 7">WJ-5</strain>
    </source>
</reference>
<dbReference type="CDD" id="cd07516">
    <property type="entry name" value="HAD_Pase"/>
    <property type="match status" value="1"/>
</dbReference>
<comment type="similarity">
    <text evidence="5">Belongs to the HAD-like hydrolase superfamily. Cof family.</text>
</comment>
<dbReference type="EMBL" id="JAFLRD010000018">
    <property type="protein sequence ID" value="MBO0417627.1"/>
    <property type="molecule type" value="Genomic_DNA"/>
</dbReference>
<dbReference type="InterPro" id="IPR023214">
    <property type="entry name" value="HAD_sf"/>
</dbReference>
<dbReference type="PANTHER" id="PTHR47267:SF4">
    <property type="entry name" value="PYRIDOXAL PHOSPHATE PHOSPHATASE YIGL"/>
    <property type="match status" value="1"/>
</dbReference>
<dbReference type="InterPro" id="IPR006379">
    <property type="entry name" value="HAD-SF_hydro_IIB"/>
</dbReference>
<name>A0ABS3GRE1_9NEIS</name>
<dbReference type="Pfam" id="PF08282">
    <property type="entry name" value="Hydrolase_3"/>
    <property type="match status" value="1"/>
</dbReference>
<evidence type="ECO:0000256" key="5">
    <source>
        <dbReference type="ARBA" id="ARBA00034778"/>
    </source>
</evidence>
<keyword evidence="3 6" id="KW-0378">Hydrolase</keyword>
<dbReference type="Proteomes" id="UP000664349">
    <property type="component" value="Unassembled WGS sequence"/>
</dbReference>
<accession>A0ABS3GRE1</accession>
<dbReference type="InterPro" id="IPR036412">
    <property type="entry name" value="HAD-like_sf"/>
</dbReference>
<dbReference type="RefSeq" id="WP_200123116.1">
    <property type="nucleotide sequence ID" value="NZ_JAEILV010000019.1"/>
</dbReference>
<keyword evidence="2" id="KW-0479">Metal-binding</keyword>
<evidence type="ECO:0000256" key="1">
    <source>
        <dbReference type="ARBA" id="ARBA00001946"/>
    </source>
</evidence>
<evidence type="ECO:0000256" key="4">
    <source>
        <dbReference type="ARBA" id="ARBA00022842"/>
    </source>
</evidence>
<protein>
    <submittedName>
        <fullName evidence="6">Cof-type HAD-IIB family hydrolase</fullName>
    </submittedName>
</protein>
<comment type="cofactor">
    <cofactor evidence="1">
        <name>Mg(2+)</name>
        <dbReference type="ChEBI" id="CHEBI:18420"/>
    </cofactor>
</comment>
<dbReference type="Gene3D" id="3.40.50.1000">
    <property type="entry name" value="HAD superfamily/HAD-like"/>
    <property type="match status" value="1"/>
</dbReference>
<comment type="caution">
    <text evidence="6">The sequence shown here is derived from an EMBL/GenBank/DDBJ whole genome shotgun (WGS) entry which is preliminary data.</text>
</comment>
<evidence type="ECO:0000256" key="3">
    <source>
        <dbReference type="ARBA" id="ARBA00022801"/>
    </source>
</evidence>
<dbReference type="SUPFAM" id="SSF56784">
    <property type="entry name" value="HAD-like"/>
    <property type="match status" value="1"/>
</dbReference>
<sequence>MVYHFIASDLDGTLLDPNHAVDPFTAATLQTLQARGVRFAIATGRHYLDVQGIRQALGIRAHLITSNGARVHDPDDQLVHRQDIDPALVRRLAQPEFAAGTVLNFYLDDAWLIDQPCQYLLNFHADSGLRYQLADLAGHSGAGVGKVLYIGEHAHLLEVERKLHQAFGDELYITFSADDCLEVMAPGVSKGHALELVLADLGLDKAHCLAFGDGQNDIELLRTAGHPRMMGNAQARLAEQLPDVPRIGSNREAGVARHLRELFAL</sequence>
<dbReference type="PROSITE" id="PS01229">
    <property type="entry name" value="COF_2"/>
    <property type="match status" value="1"/>
</dbReference>
<dbReference type="PANTHER" id="PTHR47267">
    <property type="match status" value="1"/>
</dbReference>
<dbReference type="NCBIfam" id="TIGR01484">
    <property type="entry name" value="HAD-SF-IIB"/>
    <property type="match status" value="1"/>
</dbReference>
<dbReference type="InterPro" id="IPR000150">
    <property type="entry name" value="Cof"/>
</dbReference>
<keyword evidence="7" id="KW-1185">Reference proteome</keyword>
<gene>
    <name evidence="6" type="ORF">J1C50_19115</name>
</gene>
<organism evidence="6 7">
    <name type="scientific">Chromobacterium haemolyticum</name>
    <dbReference type="NCBI Taxonomy" id="394935"/>
    <lineage>
        <taxon>Bacteria</taxon>
        <taxon>Pseudomonadati</taxon>
        <taxon>Pseudomonadota</taxon>
        <taxon>Betaproteobacteria</taxon>
        <taxon>Neisseriales</taxon>
        <taxon>Chromobacteriaceae</taxon>
        <taxon>Chromobacterium</taxon>
    </lineage>
</organism>
<dbReference type="Gene3D" id="3.30.1240.10">
    <property type="match status" value="1"/>
</dbReference>
<dbReference type="NCBIfam" id="TIGR00099">
    <property type="entry name" value="Cof-subfamily"/>
    <property type="match status" value="1"/>
</dbReference>
<dbReference type="SFLD" id="SFLDG01140">
    <property type="entry name" value="C2.B:_Phosphomannomutase_and_P"/>
    <property type="match status" value="1"/>
</dbReference>
<evidence type="ECO:0000313" key="6">
    <source>
        <dbReference type="EMBL" id="MBO0417627.1"/>
    </source>
</evidence>
<evidence type="ECO:0000256" key="2">
    <source>
        <dbReference type="ARBA" id="ARBA00022723"/>
    </source>
</evidence>
<keyword evidence="4" id="KW-0460">Magnesium</keyword>